<feature type="chain" id="PRO_5038789967" description="Capsule assembly protein Wzi" evidence="1">
    <location>
        <begin position="21"/>
        <end position="516"/>
    </location>
</feature>
<reference evidence="2" key="2">
    <citation type="journal article" date="2021" name="PeerJ">
        <title>Extensive microbial diversity within the chicken gut microbiome revealed by metagenomics and culture.</title>
        <authorList>
            <person name="Gilroy R."/>
            <person name="Ravi A."/>
            <person name="Getino M."/>
            <person name="Pursley I."/>
            <person name="Horton D.L."/>
            <person name="Alikhan N.F."/>
            <person name="Baker D."/>
            <person name="Gharbi K."/>
            <person name="Hall N."/>
            <person name="Watson M."/>
            <person name="Adriaenssens E.M."/>
            <person name="Foster-Nyarko E."/>
            <person name="Jarju S."/>
            <person name="Secka A."/>
            <person name="Antonio M."/>
            <person name="Oren A."/>
            <person name="Chaudhuri R.R."/>
            <person name="La Ragione R."/>
            <person name="Hildebrand F."/>
            <person name="Pallen M.J."/>
        </authorList>
    </citation>
    <scope>NUCLEOTIDE SEQUENCE</scope>
    <source>
        <strain evidence="2">6919</strain>
    </source>
</reference>
<evidence type="ECO:0000256" key="1">
    <source>
        <dbReference type="SAM" id="SignalP"/>
    </source>
</evidence>
<dbReference type="AlphaFoldDB" id="A0A9D9NJJ3"/>
<comment type="caution">
    <text evidence="2">The sequence shown here is derived from an EMBL/GenBank/DDBJ whole genome shotgun (WGS) entry which is preliminary data.</text>
</comment>
<evidence type="ECO:0008006" key="4">
    <source>
        <dbReference type="Google" id="ProtNLM"/>
    </source>
</evidence>
<proteinExistence type="predicted"/>
<evidence type="ECO:0000313" key="2">
    <source>
        <dbReference type="EMBL" id="MBO8476239.1"/>
    </source>
</evidence>
<protein>
    <recommendedName>
        <fullName evidence="4">Capsule assembly protein Wzi</fullName>
    </recommendedName>
</protein>
<organism evidence="2 3">
    <name type="scientific">Candidatus Limisoma faecipullorum</name>
    <dbReference type="NCBI Taxonomy" id="2840854"/>
    <lineage>
        <taxon>Bacteria</taxon>
        <taxon>Pseudomonadati</taxon>
        <taxon>Bacteroidota</taxon>
        <taxon>Bacteroidia</taxon>
        <taxon>Bacteroidales</taxon>
        <taxon>Candidatus Limisoma</taxon>
    </lineage>
</organism>
<evidence type="ECO:0000313" key="3">
    <source>
        <dbReference type="Proteomes" id="UP000823598"/>
    </source>
</evidence>
<reference evidence="2" key="1">
    <citation type="submission" date="2020-10" db="EMBL/GenBank/DDBJ databases">
        <authorList>
            <person name="Gilroy R."/>
        </authorList>
    </citation>
    <scope>NUCLEOTIDE SEQUENCE</scope>
    <source>
        <strain evidence="2">6919</strain>
    </source>
</reference>
<dbReference type="EMBL" id="JADIMC010000053">
    <property type="protein sequence ID" value="MBO8476239.1"/>
    <property type="molecule type" value="Genomic_DNA"/>
</dbReference>
<feature type="signal peptide" evidence="1">
    <location>
        <begin position="1"/>
        <end position="20"/>
    </location>
</feature>
<gene>
    <name evidence="2" type="ORF">IAB88_04535</name>
</gene>
<keyword evidence="1" id="KW-0732">Signal</keyword>
<name>A0A9D9NJJ3_9BACT</name>
<sequence length="516" mass="58321">MNKRLISIIMSALLVGVISAETPLHYEGELLGTVGKSDSGLAPYYIMSNNGGVVTQSKTMNFRAKAWKDLDLSRRFSYSFGADFITGASSEVDYLHYDVQSGEMQPIGRKPAAIWLQQLYAEVKYRGVFLMAGMKERTSPLLNSSLGAGDFIQSNNARPVPEVRVGFVDFQDIPFTNGWVQIQGEISYGKYVQDDWLEDHYSYYGHFINTGVWTHYKRCYFRTKPSQPFSVTVGMQMYAQFGGNARTYNRGELIKEDPYDVKFKDLVDIFLPTRGGKGDNKGDSQYYYGNSLGSWDFVARYRFHDDTQLKAYFQWPYEDGSGIGKLNGFDGIWGLEYQNKDKKAIVANAVIEYIDFTNQSGPTHWAPADNLDSDMKGEATGGDSYYNNFRYNSFMNFGMSQGTPFIPSTIYNQNGYLKVFDNRIRGFHAGVSGSLLDNLDYRFLVSYRKSWGSYDAPRLEKAKDTSFMLEASYAFNQVKGLSLKGQFAMDRGNLLGDSYGVLVSLKYDGILNLFGK</sequence>
<dbReference type="Gene3D" id="2.40.160.130">
    <property type="entry name" value="Capsule assembly protein Wzi"/>
    <property type="match status" value="1"/>
</dbReference>
<dbReference type="Proteomes" id="UP000823598">
    <property type="component" value="Unassembled WGS sequence"/>
</dbReference>
<dbReference type="InterPro" id="IPR038636">
    <property type="entry name" value="Wzi_sf"/>
</dbReference>
<accession>A0A9D9NJJ3</accession>